<feature type="compositionally biased region" description="Low complexity" evidence="8">
    <location>
        <begin position="44"/>
        <end position="57"/>
    </location>
</feature>
<evidence type="ECO:0000256" key="4">
    <source>
        <dbReference type="ARBA" id="ARBA00022525"/>
    </source>
</evidence>
<evidence type="ECO:0000313" key="9">
    <source>
        <dbReference type="EMBL" id="KAF5392267.1"/>
    </source>
</evidence>
<accession>A0A8H5HZH8</accession>
<keyword evidence="4 7" id="KW-0964">Secreted</keyword>
<evidence type="ECO:0000313" key="10">
    <source>
        <dbReference type="Proteomes" id="UP000518752"/>
    </source>
</evidence>
<name>A0A8H5HZH8_9AGAR</name>
<dbReference type="EMBL" id="JAACJN010000006">
    <property type="protein sequence ID" value="KAF5392267.1"/>
    <property type="molecule type" value="Genomic_DNA"/>
</dbReference>
<keyword evidence="5 7" id="KW-1015">Disulfide bond</keyword>
<dbReference type="Proteomes" id="UP000518752">
    <property type="component" value="Unassembled WGS sequence"/>
</dbReference>
<keyword evidence="10" id="KW-1185">Reference proteome</keyword>
<evidence type="ECO:0000256" key="6">
    <source>
        <dbReference type="ARBA" id="ARBA00093546"/>
    </source>
</evidence>
<proteinExistence type="inferred from homology"/>
<evidence type="ECO:0000256" key="3">
    <source>
        <dbReference type="ARBA" id="ARBA00022512"/>
    </source>
</evidence>
<evidence type="ECO:0000256" key="5">
    <source>
        <dbReference type="ARBA" id="ARBA00023157"/>
    </source>
</evidence>
<evidence type="ECO:0000256" key="7">
    <source>
        <dbReference type="RuleBase" id="RU365009"/>
    </source>
</evidence>
<keyword evidence="3 7" id="KW-0134">Cell wall</keyword>
<dbReference type="GO" id="GO:0005199">
    <property type="term" value="F:structural constituent of cell wall"/>
    <property type="evidence" value="ECO:0007669"/>
    <property type="project" value="InterPro"/>
</dbReference>
<evidence type="ECO:0000256" key="2">
    <source>
        <dbReference type="ARBA" id="ARBA00010446"/>
    </source>
</evidence>
<organism evidence="9 10">
    <name type="scientific">Collybiopsis confluens</name>
    <dbReference type="NCBI Taxonomy" id="2823264"/>
    <lineage>
        <taxon>Eukaryota</taxon>
        <taxon>Fungi</taxon>
        <taxon>Dikarya</taxon>
        <taxon>Basidiomycota</taxon>
        <taxon>Agaricomycotina</taxon>
        <taxon>Agaricomycetes</taxon>
        <taxon>Agaricomycetidae</taxon>
        <taxon>Agaricales</taxon>
        <taxon>Marasmiineae</taxon>
        <taxon>Omphalotaceae</taxon>
        <taxon>Collybiopsis</taxon>
    </lineage>
</organism>
<dbReference type="InterPro" id="IPR001338">
    <property type="entry name" value="Class_I_Hydrophobin"/>
</dbReference>
<dbReference type="GO" id="GO:0009277">
    <property type="term" value="C:fungal-type cell wall"/>
    <property type="evidence" value="ECO:0007669"/>
    <property type="project" value="InterPro"/>
</dbReference>
<dbReference type="CDD" id="cd23507">
    <property type="entry name" value="hydrophobin_I"/>
    <property type="match status" value="1"/>
</dbReference>
<comment type="subunit">
    <text evidence="6">Self-assembles to form functional amyloid fibrils called rodlets. Self-assembly into fibrillar rodlets occurs spontaneously at hydrophobic:hydrophilic interfaces and the rodlets further associate laterally to form amphipathic monolayers.</text>
</comment>
<protein>
    <recommendedName>
        <fullName evidence="7">Hydrophobin</fullName>
    </recommendedName>
</protein>
<dbReference type="AlphaFoldDB" id="A0A8H5HZH8"/>
<comment type="similarity">
    <text evidence="2 7">Belongs to the fungal hydrophobin family.</text>
</comment>
<feature type="region of interest" description="Disordered" evidence="8">
    <location>
        <begin position="42"/>
        <end position="64"/>
    </location>
</feature>
<dbReference type="OrthoDB" id="4225815at2759"/>
<evidence type="ECO:0000256" key="8">
    <source>
        <dbReference type="SAM" id="MobiDB-lite"/>
    </source>
</evidence>
<dbReference type="Pfam" id="PF01185">
    <property type="entry name" value="Hydrophobin"/>
    <property type="match status" value="1"/>
</dbReference>
<feature type="signal peptide" evidence="7">
    <location>
        <begin position="1"/>
        <end position="22"/>
    </location>
</feature>
<comment type="subcellular location">
    <subcellularLocation>
        <location evidence="1 7">Secreted</location>
        <location evidence="1 7">Cell wall</location>
    </subcellularLocation>
</comment>
<feature type="chain" id="PRO_5034884316" description="Hydrophobin" evidence="7">
    <location>
        <begin position="23"/>
        <end position="157"/>
    </location>
</feature>
<reference evidence="9 10" key="1">
    <citation type="journal article" date="2020" name="ISME J.">
        <title>Uncovering the hidden diversity of litter-decomposition mechanisms in mushroom-forming fungi.</title>
        <authorList>
            <person name="Floudas D."/>
            <person name="Bentzer J."/>
            <person name="Ahren D."/>
            <person name="Johansson T."/>
            <person name="Persson P."/>
            <person name="Tunlid A."/>
        </authorList>
    </citation>
    <scope>NUCLEOTIDE SEQUENCE [LARGE SCALE GENOMIC DNA]</scope>
    <source>
        <strain evidence="9 10">CBS 406.79</strain>
    </source>
</reference>
<sequence length="157" mass="14929">MLFHNVSTLAIVVLAIAQSTGAAPNPQLGGLLGGGLLGGGGGSTSSTGNTGSSAGWGDPSQGGSSGSSGATIACNTGSISCCDQVQVSNGTNSGDIANIISGMLGTGIPISLPTGLGVGLNCAAILGENSCKQQTVCCDGTSFNGLINLGCTPINIL</sequence>
<gene>
    <name evidence="9" type="ORF">D9757_001573</name>
</gene>
<keyword evidence="7" id="KW-0732">Signal</keyword>
<comment type="caution">
    <text evidence="9">The sequence shown here is derived from an EMBL/GenBank/DDBJ whole genome shotgun (WGS) entry which is preliminary data.</text>
</comment>
<evidence type="ECO:0000256" key="1">
    <source>
        <dbReference type="ARBA" id="ARBA00004191"/>
    </source>
</evidence>
<dbReference type="SMART" id="SM00075">
    <property type="entry name" value="HYDRO"/>
    <property type="match status" value="1"/>
</dbReference>